<keyword evidence="3" id="KW-1185">Reference proteome</keyword>
<evidence type="ECO:0000313" key="3">
    <source>
        <dbReference type="Proteomes" id="UP001524318"/>
    </source>
</evidence>
<feature type="compositionally biased region" description="Polar residues" evidence="1">
    <location>
        <begin position="148"/>
        <end position="158"/>
    </location>
</feature>
<comment type="caution">
    <text evidence="2">The sequence shown here is derived from an EMBL/GenBank/DDBJ whole genome shotgun (WGS) entry which is preliminary data.</text>
</comment>
<dbReference type="EMBL" id="JANCLV010000006">
    <property type="protein sequence ID" value="MCP9000321.1"/>
    <property type="molecule type" value="Genomic_DNA"/>
</dbReference>
<proteinExistence type="predicted"/>
<evidence type="ECO:0000313" key="2">
    <source>
        <dbReference type="EMBL" id="MCP9000321.1"/>
    </source>
</evidence>
<dbReference type="Proteomes" id="UP001524318">
    <property type="component" value="Unassembled WGS sequence"/>
</dbReference>
<evidence type="ECO:0000256" key="1">
    <source>
        <dbReference type="SAM" id="MobiDB-lite"/>
    </source>
</evidence>
<sequence length="158" mass="16353">MNQPTSADRPALSLNRKSGADIAGGLAVPPDGDGASTMGATLERARQIAEAHPRYAASLVAFSDYELTDNIHDLVLGMKAFPGAVHAVVLRSQPPEELLAAQGLSVTHIASGEAPGAVARALFSSVTKDRPGARPVPQKSAARPNAAFKTSRTKTAMT</sequence>
<organism evidence="2 3">
    <name type="scientific">Pseudarthrobacter humi</name>
    <dbReference type="NCBI Taxonomy" id="2952523"/>
    <lineage>
        <taxon>Bacteria</taxon>
        <taxon>Bacillati</taxon>
        <taxon>Actinomycetota</taxon>
        <taxon>Actinomycetes</taxon>
        <taxon>Micrococcales</taxon>
        <taxon>Micrococcaceae</taxon>
        <taxon>Pseudarthrobacter</taxon>
    </lineage>
</organism>
<name>A0ABT1LQT1_9MICC</name>
<feature type="region of interest" description="Disordered" evidence="1">
    <location>
        <begin position="128"/>
        <end position="158"/>
    </location>
</feature>
<protein>
    <submittedName>
        <fullName evidence="2">Uncharacterized protein</fullName>
    </submittedName>
</protein>
<accession>A0ABT1LQT1</accession>
<gene>
    <name evidence="2" type="ORF">NFC73_11360</name>
</gene>
<reference evidence="2 3" key="1">
    <citation type="submission" date="2022-06" db="EMBL/GenBank/DDBJ databases">
        <title>Pseudarthrobacter sp. strain RMG13 Genome sequencing and assembly.</title>
        <authorList>
            <person name="Kim I."/>
        </authorList>
    </citation>
    <scope>NUCLEOTIDE SEQUENCE [LARGE SCALE GENOMIC DNA]</scope>
    <source>
        <strain evidence="2 3">RMG13</strain>
    </source>
</reference>
<dbReference type="RefSeq" id="WP_254750225.1">
    <property type="nucleotide sequence ID" value="NZ_JANCLV010000006.1"/>
</dbReference>